<evidence type="ECO:0000256" key="2">
    <source>
        <dbReference type="ARBA" id="ARBA00023012"/>
    </source>
</evidence>
<name>M9RCH3_9RHOB</name>
<dbReference type="PANTHER" id="PTHR44591">
    <property type="entry name" value="STRESS RESPONSE REGULATOR PROTEIN 1"/>
    <property type="match status" value="1"/>
</dbReference>
<reference evidence="5 6" key="1">
    <citation type="journal article" date="2013" name="PLoS ONE">
        <title>Poles Apart: Arctic and Antarctic Octadecabacter strains Share High Genome Plasticity and a New Type of Xanthorhodopsin.</title>
        <authorList>
            <person name="Vollmers J."/>
            <person name="Voget S."/>
            <person name="Dietrich S."/>
            <person name="Gollnow K."/>
            <person name="Smits M."/>
            <person name="Meyer K."/>
            <person name="Brinkhoff T."/>
            <person name="Simon M."/>
            <person name="Daniel R."/>
        </authorList>
    </citation>
    <scope>NUCLEOTIDE SEQUENCE [LARGE SCALE GENOMIC DNA]</scope>
    <source>
        <strain evidence="5 6">307</strain>
    </source>
</reference>
<feature type="modified residue" description="4-aspartylphosphate" evidence="3">
    <location>
        <position position="145"/>
    </location>
</feature>
<dbReference type="PROSITE" id="PS50110">
    <property type="entry name" value="RESPONSE_REGULATORY"/>
    <property type="match status" value="1"/>
</dbReference>
<sequence>MIRISLAAGCHTHGILPACAGSKWPRLKEHRFAARHGEKFLIQRAEGPYFVPRQTPTKNDRRIHQRQIDAINVHVAVSGVLITKEKIMYLGNNTKTLLLVEDDDAFRSRLGTAMQKRGFNITSASSVAEGLCAVRMNAPEYAVIDLRLQDGSGLDVVEALEQLRPDARAIILTGYGNIQTAVAATRLGAIDYMTKPATADEIVDTLMAPKGTRPPAPDAPISPDDARFEHIEQVFHEAGENVSETARLLQMHRRTLQRILRRHQVVNDAA</sequence>
<proteinExistence type="predicted"/>
<dbReference type="EMBL" id="CP003740">
    <property type="protein sequence ID" value="AGI69887.1"/>
    <property type="molecule type" value="Genomic_DNA"/>
</dbReference>
<dbReference type="HOGENOM" id="CLU_1029880_0_0_5"/>
<dbReference type="eggNOG" id="COG4567">
    <property type="taxonomic scope" value="Bacteria"/>
</dbReference>
<feature type="domain" description="Response regulatory" evidence="4">
    <location>
        <begin position="96"/>
        <end position="210"/>
    </location>
</feature>
<dbReference type="KEGG" id="oat:OAN307_c45300"/>
<dbReference type="STRING" id="391626.OAN307_c45300"/>
<keyword evidence="1 3" id="KW-0597">Phosphoprotein</keyword>
<dbReference type="InterPro" id="IPR050595">
    <property type="entry name" value="Bact_response_regulator"/>
</dbReference>
<gene>
    <name evidence="5" type="ORF">OAN307_c45300</name>
</gene>
<accession>M9RCH3</accession>
<dbReference type="AlphaFoldDB" id="M9RCH3"/>
<dbReference type="Gene3D" id="3.40.50.2300">
    <property type="match status" value="1"/>
</dbReference>
<evidence type="ECO:0000256" key="1">
    <source>
        <dbReference type="ARBA" id="ARBA00022553"/>
    </source>
</evidence>
<dbReference type="SMART" id="SM00448">
    <property type="entry name" value="REC"/>
    <property type="match status" value="1"/>
</dbReference>
<dbReference type="CDD" id="cd17563">
    <property type="entry name" value="REC_RegA-like"/>
    <property type="match status" value="1"/>
</dbReference>
<dbReference type="InterPro" id="IPR011006">
    <property type="entry name" value="CheY-like_superfamily"/>
</dbReference>
<keyword evidence="6" id="KW-1185">Reference proteome</keyword>
<dbReference type="GO" id="GO:0000160">
    <property type="term" value="P:phosphorelay signal transduction system"/>
    <property type="evidence" value="ECO:0007669"/>
    <property type="project" value="UniProtKB-KW"/>
</dbReference>
<dbReference type="Gene3D" id="1.10.10.60">
    <property type="entry name" value="Homeodomain-like"/>
    <property type="match status" value="1"/>
</dbReference>
<dbReference type="SUPFAM" id="SSF52172">
    <property type="entry name" value="CheY-like"/>
    <property type="match status" value="1"/>
</dbReference>
<keyword evidence="2" id="KW-0902">Two-component regulatory system</keyword>
<dbReference type="Proteomes" id="UP000005307">
    <property type="component" value="Chromosome"/>
</dbReference>
<evidence type="ECO:0000259" key="4">
    <source>
        <dbReference type="PROSITE" id="PS50110"/>
    </source>
</evidence>
<dbReference type="Pfam" id="PF02954">
    <property type="entry name" value="HTH_8"/>
    <property type="match status" value="1"/>
</dbReference>
<evidence type="ECO:0000313" key="5">
    <source>
        <dbReference type="EMBL" id="AGI69887.1"/>
    </source>
</evidence>
<dbReference type="PANTHER" id="PTHR44591:SF14">
    <property type="entry name" value="PROTEIN PILG"/>
    <property type="match status" value="1"/>
</dbReference>
<protein>
    <submittedName>
        <fullName evidence="5">Response regulator</fullName>
    </submittedName>
</protein>
<evidence type="ECO:0000256" key="3">
    <source>
        <dbReference type="PROSITE-ProRule" id="PRU00169"/>
    </source>
</evidence>
<dbReference type="GO" id="GO:0043565">
    <property type="term" value="F:sequence-specific DNA binding"/>
    <property type="evidence" value="ECO:0007669"/>
    <property type="project" value="InterPro"/>
</dbReference>
<organism evidence="5 6">
    <name type="scientific">Octadecabacter antarcticus 307</name>
    <dbReference type="NCBI Taxonomy" id="391626"/>
    <lineage>
        <taxon>Bacteria</taxon>
        <taxon>Pseudomonadati</taxon>
        <taxon>Pseudomonadota</taxon>
        <taxon>Alphaproteobacteria</taxon>
        <taxon>Rhodobacterales</taxon>
        <taxon>Roseobacteraceae</taxon>
        <taxon>Octadecabacter</taxon>
    </lineage>
</organism>
<dbReference type="Pfam" id="PF00072">
    <property type="entry name" value="Response_reg"/>
    <property type="match status" value="1"/>
</dbReference>
<dbReference type="InterPro" id="IPR002197">
    <property type="entry name" value="HTH_Fis"/>
</dbReference>
<evidence type="ECO:0000313" key="6">
    <source>
        <dbReference type="Proteomes" id="UP000005307"/>
    </source>
</evidence>
<dbReference type="InterPro" id="IPR001789">
    <property type="entry name" value="Sig_transdc_resp-reg_receiver"/>
</dbReference>